<comment type="subcellular location">
    <subcellularLocation>
        <location evidence="2">Cell membrane</location>
        <topology evidence="2">Single-pass type II membrane protein</topology>
    </subcellularLocation>
    <subcellularLocation>
        <location evidence="7">Membrane</location>
        <topology evidence="7">Single-pass type II membrane protein</topology>
    </subcellularLocation>
</comment>
<evidence type="ECO:0000256" key="7">
    <source>
        <dbReference type="RuleBase" id="RU362042"/>
    </source>
</evidence>
<evidence type="ECO:0000256" key="2">
    <source>
        <dbReference type="ARBA" id="ARBA00004401"/>
    </source>
</evidence>
<dbReference type="KEGG" id="hsd:SD1D_1122"/>
<accession>A0A0K8J5Q9</accession>
<dbReference type="RefSeq" id="WP_058258018.1">
    <property type="nucleotide sequence ID" value="NZ_DUPS01000029.1"/>
</dbReference>
<dbReference type="InterPro" id="IPR019758">
    <property type="entry name" value="Pept_S26A_signal_pept_1_CS"/>
</dbReference>
<comment type="similarity">
    <text evidence="3 7">Belongs to the peptidase S26 family.</text>
</comment>
<evidence type="ECO:0000259" key="8">
    <source>
        <dbReference type="Pfam" id="PF10502"/>
    </source>
</evidence>
<reference evidence="10" key="1">
    <citation type="submission" date="2015-09" db="EMBL/GenBank/DDBJ databases">
        <authorList>
            <person name="Wibberg D."/>
        </authorList>
    </citation>
    <scope>NUCLEOTIDE SEQUENCE [LARGE SCALE GENOMIC DNA]</scope>
    <source>
        <strain evidence="10">SD1D</strain>
    </source>
</reference>
<dbReference type="InterPro" id="IPR019757">
    <property type="entry name" value="Pept_S26A_signal_pept_1_Lys-AS"/>
</dbReference>
<keyword evidence="7" id="KW-0472">Membrane</keyword>
<evidence type="ECO:0000256" key="3">
    <source>
        <dbReference type="ARBA" id="ARBA00009370"/>
    </source>
</evidence>
<name>A0A0K8J5Q9_9FIRM</name>
<gene>
    <name evidence="9" type="ORF">SD1D_1122</name>
</gene>
<dbReference type="PROSITE" id="PS00760">
    <property type="entry name" value="SPASE_I_2"/>
    <property type="match status" value="1"/>
</dbReference>
<feature type="transmembrane region" description="Helical" evidence="7">
    <location>
        <begin position="20"/>
        <end position="42"/>
    </location>
</feature>
<feature type="active site" evidence="6">
    <location>
        <position position="95"/>
    </location>
</feature>
<evidence type="ECO:0000256" key="1">
    <source>
        <dbReference type="ARBA" id="ARBA00000677"/>
    </source>
</evidence>
<dbReference type="EC" id="3.4.21.89" evidence="4 7"/>
<dbReference type="AlphaFoldDB" id="A0A0K8J5Q9"/>
<feature type="domain" description="Peptidase S26" evidence="8">
    <location>
        <begin position="22"/>
        <end position="178"/>
    </location>
</feature>
<dbReference type="InterPro" id="IPR036286">
    <property type="entry name" value="LexA/Signal_pep-like_sf"/>
</dbReference>
<dbReference type="Pfam" id="PF10502">
    <property type="entry name" value="Peptidase_S26"/>
    <property type="match status" value="1"/>
</dbReference>
<dbReference type="OrthoDB" id="9802919at2"/>
<dbReference type="InterPro" id="IPR019533">
    <property type="entry name" value="Peptidase_S26"/>
</dbReference>
<dbReference type="Gene3D" id="2.10.109.10">
    <property type="entry name" value="Umud Fragment, subunit A"/>
    <property type="match status" value="1"/>
</dbReference>
<evidence type="ECO:0000256" key="6">
    <source>
        <dbReference type="PIRSR" id="PIRSR600223-1"/>
    </source>
</evidence>
<dbReference type="GO" id="GO:0004252">
    <property type="term" value="F:serine-type endopeptidase activity"/>
    <property type="evidence" value="ECO:0007669"/>
    <property type="project" value="InterPro"/>
</dbReference>
<evidence type="ECO:0000256" key="4">
    <source>
        <dbReference type="ARBA" id="ARBA00013208"/>
    </source>
</evidence>
<dbReference type="EMBL" id="LN879430">
    <property type="protein sequence ID" value="CUH92668.1"/>
    <property type="molecule type" value="Genomic_DNA"/>
</dbReference>
<keyword evidence="7" id="KW-1133">Transmembrane helix</keyword>
<keyword evidence="7" id="KW-0645">Protease</keyword>
<protein>
    <recommendedName>
        <fullName evidence="4 7">Signal peptidase I</fullName>
        <ecNumber evidence="4 7">3.4.21.89</ecNumber>
    </recommendedName>
</protein>
<evidence type="ECO:0000313" key="9">
    <source>
        <dbReference type="EMBL" id="CUH92668.1"/>
    </source>
</evidence>
<dbReference type="InterPro" id="IPR000223">
    <property type="entry name" value="Pept_S26A_signal_pept_1"/>
</dbReference>
<comment type="catalytic activity">
    <reaction evidence="1 7">
        <text>Cleavage of hydrophobic, N-terminal signal or leader sequences from secreted and periplasmic proteins.</text>
        <dbReference type="EC" id="3.4.21.89"/>
    </reaction>
</comment>
<dbReference type="CDD" id="cd06530">
    <property type="entry name" value="S26_SPase_I"/>
    <property type="match status" value="1"/>
</dbReference>
<feature type="active site" evidence="6">
    <location>
        <position position="51"/>
    </location>
</feature>
<dbReference type="PRINTS" id="PR00727">
    <property type="entry name" value="LEADERPTASE"/>
</dbReference>
<dbReference type="SUPFAM" id="SSF51306">
    <property type="entry name" value="LexA/Signal peptidase"/>
    <property type="match status" value="1"/>
</dbReference>
<keyword evidence="10" id="KW-1185">Reference proteome</keyword>
<dbReference type="PROSITE" id="PS00761">
    <property type="entry name" value="SPASE_I_3"/>
    <property type="match status" value="1"/>
</dbReference>
<evidence type="ECO:0000313" key="10">
    <source>
        <dbReference type="Proteomes" id="UP000196053"/>
    </source>
</evidence>
<organism evidence="9 10">
    <name type="scientific">Herbinix luporum</name>
    <dbReference type="NCBI Taxonomy" id="1679721"/>
    <lineage>
        <taxon>Bacteria</taxon>
        <taxon>Bacillati</taxon>
        <taxon>Bacillota</taxon>
        <taxon>Clostridia</taxon>
        <taxon>Lachnospirales</taxon>
        <taxon>Lachnospiraceae</taxon>
        <taxon>Herbinix</taxon>
    </lineage>
</organism>
<dbReference type="GO" id="GO:0006465">
    <property type="term" value="P:signal peptide processing"/>
    <property type="evidence" value="ECO:0007669"/>
    <property type="project" value="InterPro"/>
</dbReference>
<dbReference type="GO" id="GO:0005886">
    <property type="term" value="C:plasma membrane"/>
    <property type="evidence" value="ECO:0007669"/>
    <property type="project" value="UniProtKB-SubCell"/>
</dbReference>
<proteinExistence type="inferred from homology"/>
<evidence type="ECO:0000256" key="5">
    <source>
        <dbReference type="ARBA" id="ARBA00022801"/>
    </source>
</evidence>
<dbReference type="Proteomes" id="UP000196053">
    <property type="component" value="Chromosome I"/>
</dbReference>
<dbReference type="GO" id="GO:0009003">
    <property type="term" value="F:signal peptidase activity"/>
    <property type="evidence" value="ECO:0007669"/>
    <property type="project" value="UniProtKB-EC"/>
</dbReference>
<keyword evidence="7" id="KW-0812">Transmembrane</keyword>
<dbReference type="PANTHER" id="PTHR43390:SF1">
    <property type="entry name" value="CHLOROPLAST PROCESSING PEPTIDASE"/>
    <property type="match status" value="1"/>
</dbReference>
<dbReference type="PANTHER" id="PTHR43390">
    <property type="entry name" value="SIGNAL PEPTIDASE I"/>
    <property type="match status" value="1"/>
</dbReference>
<sequence length="195" mass="22393">MDFDFEKDKNSLVKKILIEILIWAAQIAAVIFLAYFIIYYCVEKTNVIGISMENTLYANDPIIINKFSYRVSDPKRFDVIVFKQSGKEHSFYNIKRIIGLPGETILIKEGKIYINGEEIEDIVNAEEMVNYGLAAEEITLEDNEYFVLGDNRNNSEDSRFASIGNIRRDEIVGKAALRLSPFNFISKLNLKKSQD</sequence>
<keyword evidence="5 7" id="KW-0378">Hydrolase</keyword>
<dbReference type="NCBIfam" id="TIGR02227">
    <property type="entry name" value="sigpep_I_bact"/>
    <property type="match status" value="1"/>
</dbReference>